<organism evidence="5 6">
    <name type="scientific">Paeniglutamicibacter kerguelensis</name>
    <dbReference type="NCBI Taxonomy" id="254788"/>
    <lineage>
        <taxon>Bacteria</taxon>
        <taxon>Bacillati</taxon>
        <taxon>Actinomycetota</taxon>
        <taxon>Actinomycetes</taxon>
        <taxon>Micrococcales</taxon>
        <taxon>Micrococcaceae</taxon>
        <taxon>Paeniglutamicibacter</taxon>
    </lineage>
</organism>
<dbReference type="GO" id="GO:0030272">
    <property type="term" value="F:5-formyltetrahydrofolate cyclo-ligase activity"/>
    <property type="evidence" value="ECO:0007669"/>
    <property type="project" value="UniProtKB-EC"/>
</dbReference>
<sequence>MNENDPKDEIRTLLRAKRRALGPAERDAQMGSLRGHLLPWLAGQAPRKTLTCFLSYGAEPPTGVLLDQLDAAGYTVYVPVCEPERRLSWVRWFPGVEMARSAVAPIDEPVGPRFSADLMDQVDVVLVPAQAVDERGDRLGQGGGYYDRFIASMAGPGRVPKLLAMVFEHEFMAAGSFPVEPFDQRVDAVATASGVRNLTV</sequence>
<comment type="caution">
    <text evidence="5">The sequence shown here is derived from an EMBL/GenBank/DDBJ whole genome shotgun (WGS) entry which is preliminary data.</text>
</comment>
<keyword evidence="4" id="KW-0460">Magnesium</keyword>
<dbReference type="InterPro" id="IPR002698">
    <property type="entry name" value="FTHF_cligase"/>
</dbReference>
<dbReference type="InterPro" id="IPR024185">
    <property type="entry name" value="FTHF_cligase-like_sf"/>
</dbReference>
<comment type="cofactor">
    <cofactor evidence="4">
        <name>Mg(2+)</name>
        <dbReference type="ChEBI" id="CHEBI:18420"/>
    </cofactor>
</comment>
<evidence type="ECO:0000256" key="1">
    <source>
        <dbReference type="ARBA" id="ARBA00010638"/>
    </source>
</evidence>
<keyword evidence="5" id="KW-0436">Ligase</keyword>
<keyword evidence="3 4" id="KW-0067">ATP-binding</keyword>
<gene>
    <name evidence="5" type="ORF">JOF47_002317</name>
</gene>
<dbReference type="SUPFAM" id="SSF100950">
    <property type="entry name" value="NagB/RpiA/CoA transferase-like"/>
    <property type="match status" value="1"/>
</dbReference>
<dbReference type="PANTHER" id="PTHR23407:SF1">
    <property type="entry name" value="5-FORMYLTETRAHYDROFOLATE CYCLO-LIGASE"/>
    <property type="match status" value="1"/>
</dbReference>
<dbReference type="PIRSF" id="PIRSF006806">
    <property type="entry name" value="FTHF_cligase"/>
    <property type="match status" value="1"/>
</dbReference>
<dbReference type="NCBIfam" id="TIGR02727">
    <property type="entry name" value="MTHFS_bact"/>
    <property type="match status" value="1"/>
</dbReference>
<evidence type="ECO:0000256" key="4">
    <source>
        <dbReference type="RuleBase" id="RU361279"/>
    </source>
</evidence>
<dbReference type="PANTHER" id="PTHR23407">
    <property type="entry name" value="ATPASE INHIBITOR/5-FORMYLTETRAHYDROFOLATE CYCLO-LIGASE"/>
    <property type="match status" value="1"/>
</dbReference>
<evidence type="ECO:0000256" key="3">
    <source>
        <dbReference type="ARBA" id="ARBA00022840"/>
    </source>
</evidence>
<evidence type="ECO:0000256" key="2">
    <source>
        <dbReference type="ARBA" id="ARBA00022741"/>
    </source>
</evidence>
<dbReference type="EC" id="6.3.3.2" evidence="4"/>
<dbReference type="RefSeq" id="WP_209998115.1">
    <property type="nucleotide sequence ID" value="NZ_BAAAJY010000010.1"/>
</dbReference>
<dbReference type="InterPro" id="IPR037171">
    <property type="entry name" value="NagB/RpiA_transferase-like"/>
</dbReference>
<evidence type="ECO:0000313" key="5">
    <source>
        <dbReference type="EMBL" id="MBP2386806.1"/>
    </source>
</evidence>
<comment type="catalytic activity">
    <reaction evidence="4">
        <text>(6S)-5-formyl-5,6,7,8-tetrahydrofolate + ATP = (6R)-5,10-methenyltetrahydrofolate + ADP + phosphate</text>
        <dbReference type="Rhea" id="RHEA:10488"/>
        <dbReference type="ChEBI" id="CHEBI:30616"/>
        <dbReference type="ChEBI" id="CHEBI:43474"/>
        <dbReference type="ChEBI" id="CHEBI:57455"/>
        <dbReference type="ChEBI" id="CHEBI:57457"/>
        <dbReference type="ChEBI" id="CHEBI:456216"/>
        <dbReference type="EC" id="6.3.3.2"/>
    </reaction>
</comment>
<proteinExistence type="inferred from homology"/>
<evidence type="ECO:0000313" key="6">
    <source>
        <dbReference type="Proteomes" id="UP001296993"/>
    </source>
</evidence>
<accession>A0ABS4XEL9</accession>
<comment type="similarity">
    <text evidence="1 4">Belongs to the 5-formyltetrahydrofolate cyclo-ligase family.</text>
</comment>
<name>A0ABS4XEL9_9MICC</name>
<dbReference type="Proteomes" id="UP001296993">
    <property type="component" value="Unassembled WGS sequence"/>
</dbReference>
<protein>
    <recommendedName>
        <fullName evidence="4">5-formyltetrahydrofolate cyclo-ligase</fullName>
        <ecNumber evidence="4">6.3.3.2</ecNumber>
    </recommendedName>
</protein>
<reference evidence="5 6" key="1">
    <citation type="submission" date="2021-03" db="EMBL/GenBank/DDBJ databases">
        <title>Sequencing the genomes of 1000 actinobacteria strains.</title>
        <authorList>
            <person name="Klenk H.-P."/>
        </authorList>
    </citation>
    <scope>NUCLEOTIDE SEQUENCE [LARGE SCALE GENOMIC DNA]</scope>
    <source>
        <strain evidence="5 6">DSM 15797</strain>
    </source>
</reference>
<keyword evidence="6" id="KW-1185">Reference proteome</keyword>
<keyword evidence="4" id="KW-0479">Metal-binding</keyword>
<dbReference type="Pfam" id="PF01812">
    <property type="entry name" value="5-FTHF_cyc-lig"/>
    <property type="match status" value="1"/>
</dbReference>
<dbReference type="EMBL" id="JAGIOF010000001">
    <property type="protein sequence ID" value="MBP2386806.1"/>
    <property type="molecule type" value="Genomic_DNA"/>
</dbReference>
<keyword evidence="2 4" id="KW-0547">Nucleotide-binding</keyword>
<dbReference type="Gene3D" id="3.40.50.10420">
    <property type="entry name" value="NagB/RpiA/CoA transferase-like"/>
    <property type="match status" value="1"/>
</dbReference>